<dbReference type="GO" id="GO:0015209">
    <property type="term" value="F:cytosine transmembrane transporter activity"/>
    <property type="evidence" value="ECO:0007669"/>
    <property type="project" value="InterPro"/>
</dbReference>
<sequence>MGEGGEVEMFKDYEREPVPMELRKNWLEMGLVWIGIGMCLAALMLGGVVGFGLDLKSAAAAIVLGSLVLTIVNSLCSIVGADTGLSTAMIGRFAFGDIGVYVTAAVLAMGCYGWFAVQLGLFGETAAKGIDLIAGVPVSTQLLIVIGGILMLATAIYGYRGIATLSKVAVPLMVIILFASLIQILNQHPWGQLIVEPPPGDPLPFGVAASIIAGSFMVGAVIGPDITRYAKDRKHAVGAAILGFLIGFSLMVYLGSILAHAVGEWDAVKIMIGLGWGLIAIVVLILAQWTTNDNNLYSAALNLSVIFRTWPKWKLTLVAGVLGIIIALSGIYGRFIQWLMVLSATIPPIGGVYVTDYFLFHRDMYKYENLDRIPKWRPLMFVAWAAGSIVAFCTTPPPNGFGLFTLTTVPAVDAFIVAVVVQAVLTAIYRNIRGKWPEVMPM</sequence>
<dbReference type="PANTHER" id="PTHR30569:SF0">
    <property type="entry name" value="CYTOSINE PERMEASE"/>
    <property type="match status" value="1"/>
</dbReference>
<gene>
    <name evidence="8" type="ORF">Asulf_02048</name>
</gene>
<evidence type="ECO:0000256" key="4">
    <source>
        <dbReference type="ARBA" id="ARBA00022692"/>
    </source>
</evidence>
<evidence type="ECO:0000256" key="5">
    <source>
        <dbReference type="ARBA" id="ARBA00022989"/>
    </source>
</evidence>
<accession>N0BN39</accession>
<dbReference type="RefSeq" id="WP_015591607.1">
    <property type="nucleotide sequence ID" value="NC_021169.1"/>
</dbReference>
<evidence type="ECO:0000256" key="6">
    <source>
        <dbReference type="ARBA" id="ARBA00023136"/>
    </source>
</evidence>
<evidence type="ECO:0000313" key="9">
    <source>
        <dbReference type="Proteomes" id="UP000013307"/>
    </source>
</evidence>
<dbReference type="Proteomes" id="UP000013307">
    <property type="component" value="Chromosome"/>
</dbReference>
<dbReference type="HOGENOM" id="CLU_035711_0_0_2"/>
<keyword evidence="6 7" id="KW-0472">Membrane</keyword>
<keyword evidence="3" id="KW-0813">Transport</keyword>
<dbReference type="PANTHER" id="PTHR30569">
    <property type="entry name" value="CYTOSINE TRANSPORTER CODB"/>
    <property type="match status" value="1"/>
</dbReference>
<comment type="similarity">
    <text evidence="2">Belongs to the purine-cytosine permease (2.A.39) family.</text>
</comment>
<organism evidence="8 9">
    <name type="scientific">Archaeoglobus sulfaticallidus PM70-1</name>
    <dbReference type="NCBI Taxonomy" id="387631"/>
    <lineage>
        <taxon>Archaea</taxon>
        <taxon>Methanobacteriati</taxon>
        <taxon>Methanobacteriota</taxon>
        <taxon>Archaeoglobi</taxon>
        <taxon>Archaeoglobales</taxon>
        <taxon>Archaeoglobaceae</taxon>
        <taxon>Archaeoglobus</taxon>
    </lineage>
</organism>
<dbReference type="CDD" id="cd11484">
    <property type="entry name" value="SLC-NCS1sbd_CobB-like"/>
    <property type="match status" value="1"/>
</dbReference>
<dbReference type="EMBL" id="CP005290">
    <property type="protein sequence ID" value="AGK62011.1"/>
    <property type="molecule type" value="Genomic_DNA"/>
</dbReference>
<proteinExistence type="inferred from homology"/>
<feature type="transmembrane region" description="Helical" evidence="7">
    <location>
        <begin position="30"/>
        <end position="53"/>
    </location>
</feature>
<dbReference type="Gene3D" id="1.10.4160.10">
    <property type="entry name" value="Hydantoin permease"/>
    <property type="match status" value="1"/>
</dbReference>
<feature type="transmembrane region" description="Helical" evidence="7">
    <location>
        <begin position="236"/>
        <end position="258"/>
    </location>
</feature>
<evidence type="ECO:0000256" key="2">
    <source>
        <dbReference type="ARBA" id="ARBA00008974"/>
    </source>
</evidence>
<feature type="transmembrane region" description="Helical" evidence="7">
    <location>
        <begin position="379"/>
        <end position="397"/>
    </location>
</feature>
<dbReference type="eggNOG" id="arCOG03447">
    <property type="taxonomic scope" value="Archaea"/>
</dbReference>
<feature type="transmembrane region" description="Helical" evidence="7">
    <location>
        <begin position="205"/>
        <end position="224"/>
    </location>
</feature>
<dbReference type="InterPro" id="IPR030191">
    <property type="entry name" value="CodB"/>
</dbReference>
<feature type="transmembrane region" description="Helical" evidence="7">
    <location>
        <begin position="93"/>
        <end position="115"/>
    </location>
</feature>
<dbReference type="PIRSF" id="PIRSF002744">
    <property type="entry name" value="Pur-cyt_permease"/>
    <property type="match status" value="1"/>
</dbReference>
<dbReference type="InterPro" id="IPR026030">
    <property type="entry name" value="Pur-cyt_permease_Fcy2/21/22"/>
</dbReference>
<evidence type="ECO:0000256" key="7">
    <source>
        <dbReference type="SAM" id="Phobius"/>
    </source>
</evidence>
<comment type="subcellular location">
    <subcellularLocation>
        <location evidence="1">Membrane</location>
        <topology evidence="1">Multi-pass membrane protein</topology>
    </subcellularLocation>
</comment>
<feature type="transmembrane region" description="Helical" evidence="7">
    <location>
        <begin position="59"/>
        <end position="81"/>
    </location>
</feature>
<protein>
    <submittedName>
        <fullName evidence="8">Purine-cytosine permease-related protein</fullName>
    </submittedName>
</protein>
<dbReference type="Pfam" id="PF02133">
    <property type="entry name" value="Transp_cyt_pur"/>
    <property type="match status" value="1"/>
</dbReference>
<keyword evidence="5 7" id="KW-1133">Transmembrane helix</keyword>
<keyword evidence="4 7" id="KW-0812">Transmembrane</keyword>
<dbReference type="GeneID" id="15393683"/>
<reference evidence="8 9" key="1">
    <citation type="journal article" date="2013" name="Genome Announc.">
        <title>Complete Genome Sequence of the Thermophilic and Facultatively Chemolithoautotrophic Sulfate Reducer Archaeoglobus sulfaticallidus Strain PM70-1T.</title>
        <authorList>
            <person name="Stokke R."/>
            <person name="Hocking W.P."/>
            <person name="Steinsbu B.O."/>
            <person name="Steen I.H."/>
        </authorList>
    </citation>
    <scope>NUCLEOTIDE SEQUENCE [LARGE SCALE GENOMIC DNA]</scope>
    <source>
        <strain evidence="8">PM70-1</strain>
    </source>
</reference>
<evidence type="ECO:0000313" key="8">
    <source>
        <dbReference type="EMBL" id="AGK62011.1"/>
    </source>
</evidence>
<feature type="transmembrane region" description="Helical" evidence="7">
    <location>
        <begin position="135"/>
        <end position="156"/>
    </location>
</feature>
<feature type="transmembrane region" description="Helical" evidence="7">
    <location>
        <begin position="338"/>
        <end position="359"/>
    </location>
</feature>
<feature type="transmembrane region" description="Helical" evidence="7">
    <location>
        <begin position="409"/>
        <end position="432"/>
    </location>
</feature>
<dbReference type="STRING" id="387631.Asulf_02048"/>
<dbReference type="KEGG" id="ast:Asulf_02048"/>
<dbReference type="AlphaFoldDB" id="N0BN39"/>
<evidence type="ECO:0000256" key="1">
    <source>
        <dbReference type="ARBA" id="ARBA00004141"/>
    </source>
</evidence>
<evidence type="ECO:0000256" key="3">
    <source>
        <dbReference type="ARBA" id="ARBA00022448"/>
    </source>
</evidence>
<feature type="transmembrane region" description="Helical" evidence="7">
    <location>
        <begin position="313"/>
        <end position="332"/>
    </location>
</feature>
<dbReference type="InterPro" id="IPR001248">
    <property type="entry name" value="Pur-cyt_permease"/>
</dbReference>
<feature type="transmembrane region" description="Helical" evidence="7">
    <location>
        <begin position="168"/>
        <end position="185"/>
    </location>
</feature>
<dbReference type="OrthoDB" id="111380at2157"/>
<keyword evidence="9" id="KW-1185">Reference proteome</keyword>
<dbReference type="GO" id="GO:0005886">
    <property type="term" value="C:plasma membrane"/>
    <property type="evidence" value="ECO:0007669"/>
    <property type="project" value="TreeGrafter"/>
</dbReference>
<feature type="transmembrane region" description="Helical" evidence="7">
    <location>
        <begin position="270"/>
        <end position="292"/>
    </location>
</feature>
<name>N0BN39_9EURY</name>